<evidence type="ECO:0000313" key="1">
    <source>
        <dbReference type="EMBL" id="KAI6093230.1"/>
    </source>
</evidence>
<comment type="caution">
    <text evidence="1">The sequence shown here is derived from an EMBL/GenBank/DDBJ whole genome shotgun (WGS) entry which is preliminary data.</text>
</comment>
<protein>
    <submittedName>
        <fullName evidence="1">Uncharacterized protein</fullName>
    </submittedName>
</protein>
<reference evidence="1 2" key="1">
    <citation type="journal article" date="2022" name="New Phytol.">
        <title>Ecological generalism drives hyperdiversity of secondary metabolite gene clusters in xylarialean endophytes.</title>
        <authorList>
            <person name="Franco M.E.E."/>
            <person name="Wisecaver J.H."/>
            <person name="Arnold A.E."/>
            <person name="Ju Y.M."/>
            <person name="Slot J.C."/>
            <person name="Ahrendt S."/>
            <person name="Moore L.P."/>
            <person name="Eastman K.E."/>
            <person name="Scott K."/>
            <person name="Konkel Z."/>
            <person name="Mondo S.J."/>
            <person name="Kuo A."/>
            <person name="Hayes R.D."/>
            <person name="Haridas S."/>
            <person name="Andreopoulos B."/>
            <person name="Riley R."/>
            <person name="LaButti K."/>
            <person name="Pangilinan J."/>
            <person name="Lipzen A."/>
            <person name="Amirebrahimi M."/>
            <person name="Yan J."/>
            <person name="Adam C."/>
            <person name="Keymanesh K."/>
            <person name="Ng V."/>
            <person name="Louie K."/>
            <person name="Northen T."/>
            <person name="Drula E."/>
            <person name="Henrissat B."/>
            <person name="Hsieh H.M."/>
            <person name="Youens-Clark K."/>
            <person name="Lutzoni F."/>
            <person name="Miadlikowska J."/>
            <person name="Eastwood D.C."/>
            <person name="Hamelin R.C."/>
            <person name="Grigoriev I.V."/>
            <person name="U'Ren J.M."/>
        </authorList>
    </citation>
    <scope>NUCLEOTIDE SEQUENCE [LARGE SCALE GENOMIC DNA]</scope>
    <source>
        <strain evidence="1 2">ER1909</strain>
    </source>
</reference>
<dbReference type="Proteomes" id="UP001497680">
    <property type="component" value="Unassembled WGS sequence"/>
</dbReference>
<evidence type="ECO:0000313" key="2">
    <source>
        <dbReference type="Proteomes" id="UP001497680"/>
    </source>
</evidence>
<gene>
    <name evidence="1" type="ORF">F4821DRAFT_222482</name>
</gene>
<proteinExistence type="predicted"/>
<accession>A0ACC0DKZ2</accession>
<dbReference type="EMBL" id="MU394281">
    <property type="protein sequence ID" value="KAI6093230.1"/>
    <property type="molecule type" value="Genomic_DNA"/>
</dbReference>
<keyword evidence="2" id="KW-1185">Reference proteome</keyword>
<name>A0ACC0DKZ2_9PEZI</name>
<sequence>MESSMSFAGRQIAITGGCSGIGLAVAKTLLALGAIVYVADIAPEVPEYFTSQKNIHVTLRCDITDRQSCQDFLNSIPGRLDGLVNCAGTSGWEGKIGTDEVYRRTMDINVAGTWNMATEALQRMSTQEDIESPGIVPGSVRSVGQGSIVNVGSGASLRGVSGLAAYTASKHAVLGLTRSWARDFPKMRINLVAPGATDTPLAEASIASAPRNDPDVIIGKAQIASIPKGRMAYATDIADAIVFLLSDWSSFITGQCLPVNGGNF</sequence>
<organism evidence="1 2">
    <name type="scientific">Hypoxylon rubiginosum</name>
    <dbReference type="NCBI Taxonomy" id="110542"/>
    <lineage>
        <taxon>Eukaryota</taxon>
        <taxon>Fungi</taxon>
        <taxon>Dikarya</taxon>
        <taxon>Ascomycota</taxon>
        <taxon>Pezizomycotina</taxon>
        <taxon>Sordariomycetes</taxon>
        <taxon>Xylariomycetidae</taxon>
        <taxon>Xylariales</taxon>
        <taxon>Hypoxylaceae</taxon>
        <taxon>Hypoxylon</taxon>
    </lineage>
</organism>